<dbReference type="InterPro" id="IPR036291">
    <property type="entry name" value="NAD(P)-bd_dom_sf"/>
</dbReference>
<proteinExistence type="inferred from homology"/>
<comment type="caution">
    <text evidence="3">The sequence shown here is derived from an EMBL/GenBank/DDBJ whole genome shotgun (WGS) entry which is preliminary data.</text>
</comment>
<organism evidence="3 4">
    <name type="scientific">Shewanella algidipiscicola</name>
    <dbReference type="NCBI Taxonomy" id="614070"/>
    <lineage>
        <taxon>Bacteria</taxon>
        <taxon>Pseudomonadati</taxon>
        <taxon>Pseudomonadota</taxon>
        <taxon>Gammaproteobacteria</taxon>
        <taxon>Alteromonadales</taxon>
        <taxon>Shewanellaceae</taxon>
        <taxon>Shewanella</taxon>
    </lineage>
</organism>
<evidence type="ECO:0000313" key="3">
    <source>
        <dbReference type="EMBL" id="GIU49861.1"/>
    </source>
</evidence>
<accession>A0ABQ4PN80</accession>
<dbReference type="PANTHER" id="PTHR43639">
    <property type="entry name" value="OXIDOREDUCTASE, SHORT-CHAIN DEHYDROGENASE/REDUCTASE FAMILY (AFU_ORTHOLOGUE AFUA_5G02870)"/>
    <property type="match status" value="1"/>
</dbReference>
<sequence length="246" mass="26545">MNNWVLITGGAQRIGRAVALHLHQLGYNIALHYSRSSYDATAVCDQLNATRTNSCRLFHADLSQAQEIEHLIDQVSQQCPALKVVINNASLFTADNSIVGHSALTRLLSVNLMAPYLIVQGLKRILTDNQGCVINLIDIHADRPLLGHGLYSMSKAALKMATYSLAQELGAKVRVNGVSPGAILWPEQANDAAQEQVLKQIPLRRCGTVDDIAHAVNFLIDAHYITGQVIAVDGGRSATGYQGADG</sequence>
<evidence type="ECO:0000256" key="2">
    <source>
        <dbReference type="ARBA" id="ARBA00023002"/>
    </source>
</evidence>
<evidence type="ECO:0000313" key="4">
    <source>
        <dbReference type="Proteomes" id="UP000761574"/>
    </source>
</evidence>
<reference evidence="3 4" key="1">
    <citation type="submission" date="2021-05" db="EMBL/GenBank/DDBJ databases">
        <title>Molecular characterization for Shewanella algae harboring chromosomal blaOXA-55-like strains isolated from clinical and environment sample.</title>
        <authorList>
            <person name="Ohama Y."/>
            <person name="Aoki K."/>
            <person name="Harada S."/>
            <person name="Moriya K."/>
            <person name="Ishii Y."/>
            <person name="Tateda K."/>
        </authorList>
    </citation>
    <scope>NUCLEOTIDE SEQUENCE [LARGE SCALE GENOMIC DNA]</scope>
    <source>
        <strain evidence="3 4">LMG 23746</strain>
    </source>
</reference>
<dbReference type="RefSeq" id="WP_119977976.1">
    <property type="nucleotide sequence ID" value="NZ_BPFB01000042.1"/>
</dbReference>
<dbReference type="Proteomes" id="UP000761574">
    <property type="component" value="Unassembled WGS sequence"/>
</dbReference>
<dbReference type="PANTHER" id="PTHR43639:SF1">
    <property type="entry name" value="SHORT-CHAIN DEHYDROGENASE_REDUCTASE FAMILY PROTEIN"/>
    <property type="match status" value="1"/>
</dbReference>
<dbReference type="InterPro" id="IPR002347">
    <property type="entry name" value="SDR_fam"/>
</dbReference>
<gene>
    <name evidence="3" type="ORF">TUM4630_29490</name>
</gene>
<evidence type="ECO:0000256" key="1">
    <source>
        <dbReference type="ARBA" id="ARBA00006484"/>
    </source>
</evidence>
<dbReference type="PRINTS" id="PR00081">
    <property type="entry name" value="GDHRDH"/>
</dbReference>
<dbReference type="Pfam" id="PF13561">
    <property type="entry name" value="adh_short_C2"/>
    <property type="match status" value="1"/>
</dbReference>
<comment type="similarity">
    <text evidence="1">Belongs to the short-chain dehydrogenases/reductases (SDR) family.</text>
</comment>
<dbReference type="EMBL" id="BPFB01000042">
    <property type="protein sequence ID" value="GIU49861.1"/>
    <property type="molecule type" value="Genomic_DNA"/>
</dbReference>
<name>A0ABQ4PN80_9GAMM</name>
<dbReference type="Gene3D" id="3.40.50.720">
    <property type="entry name" value="NAD(P)-binding Rossmann-like Domain"/>
    <property type="match status" value="1"/>
</dbReference>
<protein>
    <submittedName>
        <fullName evidence="3">Pteridine reductase</fullName>
    </submittedName>
</protein>
<keyword evidence="2" id="KW-0560">Oxidoreductase</keyword>
<dbReference type="PRINTS" id="PR00080">
    <property type="entry name" value="SDRFAMILY"/>
</dbReference>
<dbReference type="SUPFAM" id="SSF51735">
    <property type="entry name" value="NAD(P)-binding Rossmann-fold domains"/>
    <property type="match status" value="1"/>
</dbReference>
<keyword evidence="4" id="KW-1185">Reference proteome</keyword>